<evidence type="ECO:0000313" key="3">
    <source>
        <dbReference type="Proteomes" id="UP000467700"/>
    </source>
</evidence>
<evidence type="ECO:0000256" key="1">
    <source>
        <dbReference type="SAM" id="MobiDB-lite"/>
    </source>
</evidence>
<dbReference type="EMBL" id="CACVBS010000041">
    <property type="protein sequence ID" value="CAA7263734.1"/>
    <property type="molecule type" value="Genomic_DNA"/>
</dbReference>
<evidence type="ECO:0000313" key="2">
    <source>
        <dbReference type="EMBL" id="CAA7263734.1"/>
    </source>
</evidence>
<reference evidence="2 3" key="1">
    <citation type="submission" date="2020-01" db="EMBL/GenBank/DDBJ databases">
        <authorList>
            <person name="Gupta K D."/>
        </authorList>
    </citation>
    <scope>NUCLEOTIDE SEQUENCE [LARGE SCALE GENOMIC DNA]</scope>
</reference>
<feature type="compositionally biased region" description="Basic and acidic residues" evidence="1">
    <location>
        <begin position="90"/>
        <end position="103"/>
    </location>
</feature>
<organism evidence="2 3">
    <name type="scientific">Cyclocybe aegerita</name>
    <name type="common">Black poplar mushroom</name>
    <name type="synonym">Agrocybe aegerita</name>
    <dbReference type="NCBI Taxonomy" id="1973307"/>
    <lineage>
        <taxon>Eukaryota</taxon>
        <taxon>Fungi</taxon>
        <taxon>Dikarya</taxon>
        <taxon>Basidiomycota</taxon>
        <taxon>Agaricomycotina</taxon>
        <taxon>Agaricomycetes</taxon>
        <taxon>Agaricomycetidae</taxon>
        <taxon>Agaricales</taxon>
        <taxon>Agaricineae</taxon>
        <taxon>Bolbitiaceae</taxon>
        <taxon>Cyclocybe</taxon>
    </lineage>
</organism>
<dbReference type="AlphaFoldDB" id="A0A8S0W5S2"/>
<name>A0A8S0W5S2_CYCAE</name>
<protein>
    <submittedName>
        <fullName evidence="2">Uncharacterized protein</fullName>
    </submittedName>
</protein>
<feature type="region of interest" description="Disordered" evidence="1">
    <location>
        <begin position="59"/>
        <end position="103"/>
    </location>
</feature>
<proteinExistence type="predicted"/>
<accession>A0A8S0W5S2</accession>
<gene>
    <name evidence="2" type="ORF">AAE3_LOCUS5938</name>
</gene>
<dbReference type="Proteomes" id="UP000467700">
    <property type="component" value="Unassembled WGS sequence"/>
</dbReference>
<sequence>MCQHGLDSACDAICTTTTCLMCFQACASESSHLACSNVPAHVLAAVLHAPVDAHAPPRIAGHLLASDPPLAEHPRWAEEAGGDVGGGGDDDMHKPERADMGDE</sequence>
<keyword evidence="3" id="KW-1185">Reference proteome</keyword>
<comment type="caution">
    <text evidence="2">The sequence shown here is derived from an EMBL/GenBank/DDBJ whole genome shotgun (WGS) entry which is preliminary data.</text>
</comment>